<dbReference type="InterPro" id="IPR006273">
    <property type="entry name" value="Orotate_PRibTrfase_bac"/>
</dbReference>
<evidence type="ECO:0000256" key="5">
    <source>
        <dbReference type="ARBA" id="ARBA00022842"/>
    </source>
</evidence>
<feature type="domain" description="Phosphoribosyltransferase" evidence="8">
    <location>
        <begin position="41"/>
        <end position="152"/>
    </location>
</feature>
<dbReference type="HAMAP" id="MF_01208">
    <property type="entry name" value="PyrE"/>
    <property type="match status" value="1"/>
</dbReference>
<keyword evidence="10" id="KW-1185">Reference proteome</keyword>
<accession>A0ABW4MA86</accession>
<dbReference type="NCBIfam" id="TIGR01367">
    <property type="entry name" value="pyrE_Therm"/>
    <property type="match status" value="1"/>
</dbReference>
<evidence type="ECO:0000313" key="10">
    <source>
        <dbReference type="Proteomes" id="UP001597215"/>
    </source>
</evidence>
<reference evidence="10" key="1">
    <citation type="journal article" date="2019" name="Int. J. Syst. Evol. Microbiol.">
        <title>The Global Catalogue of Microorganisms (GCM) 10K type strain sequencing project: providing services to taxonomists for standard genome sequencing and annotation.</title>
        <authorList>
            <consortium name="The Broad Institute Genomics Platform"/>
            <consortium name="The Broad Institute Genome Sequencing Center for Infectious Disease"/>
            <person name="Wu L."/>
            <person name="Ma J."/>
        </authorList>
    </citation>
    <scope>NUCLEOTIDE SEQUENCE [LARGE SCALE GENOMIC DNA]</scope>
    <source>
        <strain evidence="10">CGMCC 1.12449</strain>
    </source>
</reference>
<protein>
    <recommendedName>
        <fullName evidence="2 7">Orotate phosphoribosyltransferase</fullName>
        <shortName evidence="7">OPRT</shortName>
        <shortName evidence="7">OPRTase</shortName>
        <ecNumber evidence="2 7">2.4.2.10</ecNumber>
    </recommendedName>
</protein>
<evidence type="ECO:0000313" key="9">
    <source>
        <dbReference type="EMBL" id="MFD1765994.1"/>
    </source>
</evidence>
<gene>
    <name evidence="7 9" type="primary">pyrE</name>
    <name evidence="9" type="ORF">ACFSAG_03955</name>
</gene>
<comment type="catalytic activity">
    <reaction evidence="7">
        <text>orotidine 5'-phosphate + diphosphate = orotate + 5-phospho-alpha-D-ribose 1-diphosphate</text>
        <dbReference type="Rhea" id="RHEA:10380"/>
        <dbReference type="ChEBI" id="CHEBI:30839"/>
        <dbReference type="ChEBI" id="CHEBI:33019"/>
        <dbReference type="ChEBI" id="CHEBI:57538"/>
        <dbReference type="ChEBI" id="CHEBI:58017"/>
        <dbReference type="EC" id="2.4.2.10"/>
    </reaction>
</comment>
<feature type="binding site" description="in other chain" evidence="7">
    <location>
        <begin position="117"/>
        <end position="125"/>
    </location>
    <ligand>
        <name>5-phospho-alpha-D-ribose 1-diphosphate</name>
        <dbReference type="ChEBI" id="CHEBI:58017"/>
        <note>ligand shared between dimeric partners</note>
    </ligand>
</feature>
<evidence type="ECO:0000256" key="2">
    <source>
        <dbReference type="ARBA" id="ARBA00011971"/>
    </source>
</evidence>
<dbReference type="Proteomes" id="UP001597215">
    <property type="component" value="Unassembled WGS sequence"/>
</dbReference>
<dbReference type="GO" id="GO:0004588">
    <property type="term" value="F:orotate phosphoribosyltransferase activity"/>
    <property type="evidence" value="ECO:0007669"/>
    <property type="project" value="UniProtKB-EC"/>
</dbReference>
<keyword evidence="6 7" id="KW-0665">Pyrimidine biosynthesis</keyword>
<evidence type="ECO:0000256" key="3">
    <source>
        <dbReference type="ARBA" id="ARBA00022676"/>
    </source>
</evidence>
<keyword evidence="4 7" id="KW-0808">Transferase</keyword>
<comment type="subunit">
    <text evidence="7">Homodimer.</text>
</comment>
<dbReference type="PANTHER" id="PTHR19278:SF9">
    <property type="entry name" value="URIDINE 5'-MONOPHOSPHATE SYNTHASE"/>
    <property type="match status" value="1"/>
</dbReference>
<comment type="cofactor">
    <cofactor evidence="7">
        <name>Mg(2+)</name>
        <dbReference type="ChEBI" id="CHEBI:18420"/>
    </cofactor>
</comment>
<dbReference type="RefSeq" id="WP_381511585.1">
    <property type="nucleotide sequence ID" value="NZ_JBHUEL010000003.1"/>
</dbReference>
<evidence type="ECO:0000256" key="6">
    <source>
        <dbReference type="ARBA" id="ARBA00022975"/>
    </source>
</evidence>
<sequence length="193" mass="20715">MTEDEILSEFRAAEALLEGHFLLSSGRHSAYYLQCARLLMNPERASRIAVAIAQKLPRDIRSQIEVVVSPAMGGIIIGHEMGRALSVDALFVERPEGVFGLRRGFALKEGQKVLMVEDVVTTGLSSREAIKAIEDAGGEVIAAASIVDRSAGSVDLGVPFFPLIELNFPTYAPDELPPELAASEAVKPGSRKA</sequence>
<dbReference type="InterPro" id="IPR029057">
    <property type="entry name" value="PRTase-like"/>
</dbReference>
<organism evidence="9 10">
    <name type="scientific">Sphingorhabdus buctiana</name>
    <dbReference type="NCBI Taxonomy" id="1508805"/>
    <lineage>
        <taxon>Bacteria</taxon>
        <taxon>Pseudomonadati</taxon>
        <taxon>Pseudomonadota</taxon>
        <taxon>Alphaproteobacteria</taxon>
        <taxon>Sphingomonadales</taxon>
        <taxon>Sphingomonadaceae</taxon>
        <taxon>Sphingorhabdus</taxon>
    </lineage>
</organism>
<dbReference type="InterPro" id="IPR000836">
    <property type="entry name" value="PRTase_dom"/>
</dbReference>
<feature type="binding site" evidence="7">
    <location>
        <position position="149"/>
    </location>
    <ligand>
        <name>orotate</name>
        <dbReference type="ChEBI" id="CHEBI:30839"/>
    </ligand>
</feature>
<keyword evidence="5 7" id="KW-0460">Magnesium</keyword>
<name>A0ABW4MA86_9SPHN</name>
<dbReference type="SUPFAM" id="SSF53271">
    <property type="entry name" value="PRTase-like"/>
    <property type="match status" value="1"/>
</dbReference>
<feature type="binding site" evidence="7">
    <location>
        <position position="121"/>
    </location>
    <ligand>
        <name>orotate</name>
        <dbReference type="ChEBI" id="CHEBI:30839"/>
    </ligand>
</feature>
<comment type="pathway">
    <text evidence="1 7">Pyrimidine metabolism; UMP biosynthesis via de novo pathway; UMP from orotate: step 1/2.</text>
</comment>
<dbReference type="InterPro" id="IPR023031">
    <property type="entry name" value="OPRT"/>
</dbReference>
<dbReference type="PANTHER" id="PTHR19278">
    <property type="entry name" value="OROTATE PHOSPHORIBOSYLTRANSFERASE"/>
    <property type="match status" value="1"/>
</dbReference>
<dbReference type="Pfam" id="PF00156">
    <property type="entry name" value="Pribosyltran"/>
    <property type="match status" value="1"/>
</dbReference>
<proteinExistence type="inferred from homology"/>
<dbReference type="CDD" id="cd06223">
    <property type="entry name" value="PRTases_typeI"/>
    <property type="match status" value="1"/>
</dbReference>
<dbReference type="EMBL" id="JBHUEL010000003">
    <property type="protein sequence ID" value="MFD1765994.1"/>
    <property type="molecule type" value="Genomic_DNA"/>
</dbReference>
<evidence type="ECO:0000256" key="4">
    <source>
        <dbReference type="ARBA" id="ARBA00022679"/>
    </source>
</evidence>
<evidence type="ECO:0000259" key="8">
    <source>
        <dbReference type="Pfam" id="PF00156"/>
    </source>
</evidence>
<comment type="function">
    <text evidence="7">Catalyzes the transfer of a ribosyl phosphate group from 5-phosphoribose 1-diphosphate to orotate, leading to the formation of orotidine monophosphate (OMP).</text>
</comment>
<feature type="binding site" evidence="7">
    <location>
        <position position="94"/>
    </location>
    <ligand>
        <name>5-phospho-alpha-D-ribose 1-diphosphate</name>
        <dbReference type="ChEBI" id="CHEBI:58017"/>
        <note>ligand shared between dimeric partners</note>
    </ligand>
</feature>
<comment type="caution">
    <text evidence="9">The sequence shown here is derived from an EMBL/GenBank/DDBJ whole genome shotgun (WGS) entry which is preliminary data.</text>
</comment>
<comment type="caution">
    <text evidence="7">Lacks conserved residue(s) required for the propagation of feature annotation.</text>
</comment>
<keyword evidence="3 7" id="KW-0328">Glycosyltransferase</keyword>
<comment type="similarity">
    <text evidence="7">Belongs to the purine/pyrimidine phosphoribosyltransferase family. PyrE subfamily.</text>
</comment>
<dbReference type="Gene3D" id="3.40.50.2020">
    <property type="match status" value="1"/>
</dbReference>
<dbReference type="EC" id="2.4.2.10" evidence="2 7"/>
<evidence type="ECO:0000256" key="1">
    <source>
        <dbReference type="ARBA" id="ARBA00004889"/>
    </source>
</evidence>
<evidence type="ECO:0000256" key="7">
    <source>
        <dbReference type="HAMAP-Rule" id="MF_01208"/>
    </source>
</evidence>